<dbReference type="Pfam" id="PF07853">
    <property type="entry name" value="DUF1648"/>
    <property type="match status" value="1"/>
</dbReference>
<evidence type="ECO:0000259" key="2">
    <source>
        <dbReference type="Pfam" id="PF07853"/>
    </source>
</evidence>
<dbReference type="PIRSF" id="PIRSF032908">
    <property type="entry name" value="UCP032908"/>
    <property type="match status" value="1"/>
</dbReference>
<keyword evidence="1" id="KW-1133">Transmembrane helix</keyword>
<proteinExistence type="predicted"/>
<feature type="domain" description="DUF5808" evidence="3">
    <location>
        <begin position="298"/>
        <end position="323"/>
    </location>
</feature>
<comment type="caution">
    <text evidence="4">The sequence shown here is derived from an EMBL/GenBank/DDBJ whole genome shotgun (WGS) entry which is preliminary data.</text>
</comment>
<feature type="transmembrane region" description="Helical" evidence="1">
    <location>
        <begin position="162"/>
        <end position="180"/>
    </location>
</feature>
<dbReference type="InterPro" id="IPR043831">
    <property type="entry name" value="DUF5808"/>
</dbReference>
<evidence type="ECO:0000259" key="3">
    <source>
        <dbReference type="Pfam" id="PF19124"/>
    </source>
</evidence>
<dbReference type="EMBL" id="JBHSFW010000023">
    <property type="protein sequence ID" value="MFC4620474.1"/>
    <property type="molecule type" value="Genomic_DNA"/>
</dbReference>
<dbReference type="Pfam" id="PF19124">
    <property type="entry name" value="DUF5808"/>
    <property type="match status" value="1"/>
</dbReference>
<keyword evidence="1" id="KW-0472">Membrane</keyword>
<dbReference type="PANTHER" id="PTHR37810">
    <property type="entry name" value="IMMUNITY PROTEIN SDPI"/>
    <property type="match status" value="1"/>
</dbReference>
<dbReference type="PANTHER" id="PTHR37810:SF9">
    <property type="entry name" value="MEMBRANE PROTEIN"/>
    <property type="match status" value="1"/>
</dbReference>
<evidence type="ECO:0000313" key="5">
    <source>
        <dbReference type="Proteomes" id="UP001596022"/>
    </source>
</evidence>
<dbReference type="InterPro" id="IPR012867">
    <property type="entry name" value="DUF1648"/>
</dbReference>
<dbReference type="Proteomes" id="UP001596022">
    <property type="component" value="Unassembled WGS sequence"/>
</dbReference>
<feature type="transmembrane region" description="Helical" evidence="1">
    <location>
        <begin position="239"/>
        <end position="261"/>
    </location>
</feature>
<feature type="transmembrane region" description="Helical" evidence="1">
    <location>
        <begin position="34"/>
        <end position="52"/>
    </location>
</feature>
<sequence>MITPYLTRRTESFGVSIPADAYKHEDLVKMRKQYAWTILLCTLVAVAIILFFNSNGAVVFLMTLIAYVIVSFLIYLVFHHRMKKYKASQDWYNMRKQTLVVDTNFRSKPVTFSIGWFAIPFLIAVVTLLLSLIFYDKIPGKIPTHFGIDGQPDHWSIKSYRTVLMFPILQIMMILLFAFINSMIGWSKSVIEAQSPNESSQKNQMFRRRWSGFTIFMGTLIVIMMGLDQFTFFLSVKPVVLSLINFVPLGIILITLIILAVTTGQGGSRIKLKGEQNAAVINRDDDRHWKLGVFYVNREDPSLFVEKRFGIGWTPNLAHPVSYLSLFGIIILVILASVFLT</sequence>
<accession>A0ABV9GQG8</accession>
<feature type="transmembrane region" description="Helical" evidence="1">
    <location>
        <begin position="58"/>
        <end position="78"/>
    </location>
</feature>
<dbReference type="InterPro" id="IPR014574">
    <property type="entry name" value="UCP032908"/>
</dbReference>
<feature type="transmembrane region" description="Helical" evidence="1">
    <location>
        <begin position="321"/>
        <end position="340"/>
    </location>
</feature>
<protein>
    <submittedName>
        <fullName evidence="4">DUF1648 domain-containing protein</fullName>
    </submittedName>
</protein>
<reference evidence="5" key="1">
    <citation type="journal article" date="2019" name="Int. J. Syst. Evol. Microbiol.">
        <title>The Global Catalogue of Microorganisms (GCM) 10K type strain sequencing project: providing services to taxonomists for standard genome sequencing and annotation.</title>
        <authorList>
            <consortium name="The Broad Institute Genomics Platform"/>
            <consortium name="The Broad Institute Genome Sequencing Center for Infectious Disease"/>
            <person name="Wu L."/>
            <person name="Ma J."/>
        </authorList>
    </citation>
    <scope>NUCLEOTIDE SEQUENCE [LARGE SCALE GENOMIC DNA]</scope>
    <source>
        <strain evidence="5">CGMCC 1.16306</strain>
    </source>
</reference>
<gene>
    <name evidence="4" type="ORF">ACFO4N_17380</name>
</gene>
<keyword evidence="1" id="KW-0812">Transmembrane</keyword>
<feature type="domain" description="DUF1648" evidence="2">
    <location>
        <begin position="122"/>
        <end position="171"/>
    </location>
</feature>
<keyword evidence="5" id="KW-1185">Reference proteome</keyword>
<evidence type="ECO:0000256" key="1">
    <source>
        <dbReference type="SAM" id="Phobius"/>
    </source>
</evidence>
<organism evidence="4 5">
    <name type="scientific">Camelliibacillus cellulosilyticus</name>
    <dbReference type="NCBI Taxonomy" id="2174486"/>
    <lineage>
        <taxon>Bacteria</taxon>
        <taxon>Bacillati</taxon>
        <taxon>Bacillota</taxon>
        <taxon>Bacilli</taxon>
        <taxon>Bacillales</taxon>
        <taxon>Sporolactobacillaceae</taxon>
        <taxon>Camelliibacillus</taxon>
    </lineage>
</organism>
<name>A0ABV9GQG8_9BACL</name>
<feature type="transmembrane region" description="Helical" evidence="1">
    <location>
        <begin position="114"/>
        <end position="135"/>
    </location>
</feature>
<feature type="transmembrane region" description="Helical" evidence="1">
    <location>
        <begin position="210"/>
        <end position="227"/>
    </location>
</feature>
<evidence type="ECO:0000313" key="4">
    <source>
        <dbReference type="EMBL" id="MFC4620474.1"/>
    </source>
</evidence>